<name>A0A8B8K785_ABRPR</name>
<dbReference type="CDD" id="cd13999">
    <property type="entry name" value="STKc_MAP3K-like"/>
    <property type="match status" value="1"/>
</dbReference>
<dbReference type="InterPro" id="IPR001245">
    <property type="entry name" value="Ser-Thr/Tyr_kinase_cat_dom"/>
</dbReference>
<keyword evidence="6 10" id="KW-0547">Nucleotide-binding</keyword>
<evidence type="ECO:0000256" key="9">
    <source>
        <dbReference type="ARBA" id="ARBA00023294"/>
    </source>
</evidence>
<dbReference type="Gene3D" id="1.10.510.10">
    <property type="entry name" value="Transferase(Phosphotransferase) domain 1"/>
    <property type="match status" value="1"/>
</dbReference>
<feature type="compositionally biased region" description="Polar residues" evidence="11">
    <location>
        <begin position="1410"/>
        <end position="1427"/>
    </location>
</feature>
<dbReference type="PROSITE" id="PS50011">
    <property type="entry name" value="PROTEIN_KINASE_DOM"/>
    <property type="match status" value="1"/>
</dbReference>
<comment type="subcellular location">
    <subcellularLocation>
        <location evidence="1">Cytoplasm</location>
    </subcellularLocation>
</comment>
<feature type="domain" description="Protein kinase" evidence="12">
    <location>
        <begin position="1137"/>
        <end position="1404"/>
    </location>
</feature>
<dbReference type="Gene3D" id="3.30.200.20">
    <property type="entry name" value="Phosphorylase Kinase, domain 1"/>
    <property type="match status" value="1"/>
</dbReference>
<dbReference type="PANTHER" id="PTHR23257:SF967">
    <property type="entry name" value="OCTICOSAPEPTIDE_PHOX_BEM1P DOMAIN KINASE SUPERFAMILY PROTEIN"/>
    <property type="match status" value="1"/>
</dbReference>
<evidence type="ECO:0000259" key="12">
    <source>
        <dbReference type="PROSITE" id="PS50011"/>
    </source>
</evidence>
<dbReference type="Pfam" id="PF00564">
    <property type="entry name" value="PB1"/>
    <property type="match status" value="1"/>
</dbReference>
<evidence type="ECO:0000256" key="8">
    <source>
        <dbReference type="ARBA" id="ARBA00022840"/>
    </source>
</evidence>
<keyword evidence="13" id="KW-1185">Reference proteome</keyword>
<accession>A0A8B8K785</accession>
<reference evidence="13" key="1">
    <citation type="journal article" date="2019" name="Toxins">
        <title>Detection of Abrin-Like and Prepropulchellin-Like Toxin Genes and Transcripts Using Whole Genome Sequencing and Full-Length Transcript Sequencing of Abrus precatorius.</title>
        <authorList>
            <person name="Hovde B.T."/>
            <person name="Daligault H.E."/>
            <person name="Hanschen E.R."/>
            <person name="Kunde Y.A."/>
            <person name="Johnson M.B."/>
            <person name="Starkenburg S.R."/>
            <person name="Johnson S.L."/>
        </authorList>
    </citation>
    <scope>NUCLEOTIDE SEQUENCE [LARGE SCALE GENOMIC DNA]</scope>
</reference>
<dbReference type="Gene3D" id="3.10.20.90">
    <property type="entry name" value="Phosphatidylinositol 3-kinase Catalytic Subunit, Chain A, domain 1"/>
    <property type="match status" value="1"/>
</dbReference>
<dbReference type="Proteomes" id="UP000694853">
    <property type="component" value="Unplaced"/>
</dbReference>
<evidence type="ECO:0000313" key="14">
    <source>
        <dbReference type="RefSeq" id="XP_027339556.1"/>
    </source>
</evidence>
<keyword evidence="4" id="KW-0597">Phosphoprotein</keyword>
<dbReference type="GO" id="GO:0010928">
    <property type="term" value="P:regulation of auxin mediated signaling pathway"/>
    <property type="evidence" value="ECO:0007669"/>
    <property type="project" value="UniProtKB-ARBA"/>
</dbReference>
<dbReference type="InterPro" id="IPR050167">
    <property type="entry name" value="Ser_Thr_protein_kinase"/>
</dbReference>
<dbReference type="FunFam" id="3.10.20.90:FF:000058">
    <property type="entry name" value="Octicosapeptide/phox/Bem1p domain kinase superfamily protein"/>
    <property type="match status" value="1"/>
</dbReference>
<evidence type="ECO:0000256" key="11">
    <source>
        <dbReference type="SAM" id="MobiDB-lite"/>
    </source>
</evidence>
<dbReference type="KEGG" id="aprc:113853239"/>
<dbReference type="RefSeq" id="XP_027339556.1">
    <property type="nucleotide sequence ID" value="XM_027483755.1"/>
</dbReference>
<dbReference type="InterPro" id="IPR000719">
    <property type="entry name" value="Prot_kinase_dom"/>
</dbReference>
<dbReference type="SMART" id="SM00666">
    <property type="entry name" value="PB1"/>
    <property type="match status" value="1"/>
</dbReference>
<dbReference type="FunFam" id="3.30.200.20:FF:000081">
    <property type="entry name" value="Octicosapeptide/phox/Bem1p domain kinase superfamily protein"/>
    <property type="match status" value="1"/>
</dbReference>
<keyword evidence="8 10" id="KW-0067">ATP-binding</keyword>
<keyword evidence="2" id="KW-0963">Cytoplasm</keyword>
<dbReference type="InterPro" id="IPR011009">
    <property type="entry name" value="Kinase-like_dom_sf"/>
</dbReference>
<feature type="binding site" evidence="10">
    <location>
        <position position="1174"/>
    </location>
    <ligand>
        <name>ATP</name>
        <dbReference type="ChEBI" id="CHEBI:30616"/>
    </ligand>
</feature>
<evidence type="ECO:0000256" key="5">
    <source>
        <dbReference type="ARBA" id="ARBA00022679"/>
    </source>
</evidence>
<keyword evidence="3" id="KW-0723">Serine/threonine-protein kinase</keyword>
<reference evidence="14" key="2">
    <citation type="submission" date="2025-08" db="UniProtKB">
        <authorList>
            <consortium name="RefSeq"/>
        </authorList>
    </citation>
    <scope>IDENTIFICATION</scope>
    <source>
        <tissue evidence="14">Young leaves</tissue>
    </source>
</reference>
<dbReference type="GO" id="GO:0005737">
    <property type="term" value="C:cytoplasm"/>
    <property type="evidence" value="ECO:0007669"/>
    <property type="project" value="UniProtKB-SubCell"/>
</dbReference>
<evidence type="ECO:0000313" key="13">
    <source>
        <dbReference type="Proteomes" id="UP000694853"/>
    </source>
</evidence>
<keyword evidence="9" id="KW-0927">Auxin signaling pathway</keyword>
<dbReference type="PROSITE" id="PS00108">
    <property type="entry name" value="PROTEIN_KINASE_ST"/>
    <property type="match status" value="1"/>
</dbReference>
<evidence type="ECO:0000256" key="7">
    <source>
        <dbReference type="ARBA" id="ARBA00022777"/>
    </source>
</evidence>
<dbReference type="InterPro" id="IPR000270">
    <property type="entry name" value="PB1_dom"/>
</dbReference>
<dbReference type="GeneID" id="113853239"/>
<dbReference type="PROSITE" id="PS00107">
    <property type="entry name" value="PROTEIN_KINASE_ATP"/>
    <property type="match status" value="1"/>
</dbReference>
<feature type="region of interest" description="Disordered" evidence="11">
    <location>
        <begin position="361"/>
        <end position="383"/>
    </location>
</feature>
<sequence length="1427" mass="154468">MAFDQNSIPGDAVRPLNVARSVAEEPLLLPTSTTVPGAVPLFYPASVSDAGMVGIGYGNVASGAAAAATWCVRPSMPILHSSVSPAVGFSHVPSFTNRVAGGNAVDVSGNFVAASHGYPVNLGGNWVAGNGLSNNNISSNNGLQGNSRVIGNASDNVVGVGALGVGSNPPASQRVDQASEEGGDDSVSGRKMKLLCSYGGKILPRPSDGMLRYVGGQTRIISVKRDVSFNDLVQKMVDTFGQPVVIKYQLPDEDLDALVSVSCPDDLENMMEEYERLIERSPDGSPKLRVFLFSSLELDPSGVVQFVNLHDGGLKYVEAVNGISDGIGGKLTRKASYASATSTQNSDLSGIDALDSSNATQGDVSVVPVPQSGGLSPEGNAAASHDTTANFVVSEPGASIYSDASAVSLGIPVTNSVPTHTPPFQNDVELEKSLPVTFSQQQFGVLQSGLEIPSPARLQPFVDPRHEVVNHADYVQLPPHMGFPNAHLLGKSGPIYSQQQFHDTTSRLGSLQVIPAVQMTMTQPTSHAGVSPSVIQPQPFMQPQQNLLDQYNDENTSGLRIYQLPADQSYNAYPVQVPFGGHFGWVKVPSPEHVIFPDVFVPQQSAMIPEKVQRVEDCYMCQKKLPHAHSDPVVQEQSNSCAGPIPDSTSSFHSLPMQDNSRAQSTNVVWVTAPMKEGNVEQAVGTRPRVTSKLDTPGGISCVDTASLSLEPEGERIFIQKLDWSDHPTNAVIQEAVVRTGKKQSTSDGLMGTALPSYQDDIIRQHMVPAENWAKEDVLVNKPVNNDIPLVGGTSVESSECMVQQCPTEYTNEASTMSKADAVENWIAHDLLKPIDGRMDNPKIDNPELFVNNDKFDYNTQHAVEKKGVVPENNLDKSPLIVDANQIKMVNVLPSSTVETSYGNNSRPVEYNEVAQPPVWGIPASNPQLKSGNQHKDDAVLPSVPPSVRLGDVQDPSNSLFSNQDLWNIHGTYFPPPRPKKVALKKETYSYKDQLGENPGNCGEQNLEAQMDNGHQTFKQHLEAQMGDGIYQTFKQNLTLEEAQSSMVLSEDRQLQAVAEGLAASVLRSSTSSNLDLHARNVSLCEDIDNGVVQNSIIDIQHKDKAQDVRSKLPEKANFGFPGSDIGALQFIKNCDLEEQTELGSGTFGTVYHGKWRGTDVAIKRINDRCFAGKPSEQERLKADFWNEAIKLADLHHPNVVAFYGVVLDGPGGFVATVTEFMVNGSLRNALQKNGRNLDKRKRLLIAMDVAFGMEYLHGKNIVHFDLKSDNLLVNLRDPHRPICKVGDLGLSKVKCQTLISGGVRGTLPWMAPELLNGSSSLVSEKVDVFSFGIVMWELLTGEEPYADLHYGAIIGGIVNNTLRPPVPESCDPEWRLLMERCWSSEPSERPSFTVIANELRSMAAKISPKGQNQQQQPASSESQVQK</sequence>
<keyword evidence="5" id="KW-0808">Transferase</keyword>
<evidence type="ECO:0000256" key="3">
    <source>
        <dbReference type="ARBA" id="ARBA00022527"/>
    </source>
</evidence>
<evidence type="ECO:0000256" key="6">
    <source>
        <dbReference type="ARBA" id="ARBA00022741"/>
    </source>
</evidence>
<dbReference type="PRINTS" id="PR00109">
    <property type="entry name" value="TYRKINASE"/>
</dbReference>
<dbReference type="GO" id="GO:0009734">
    <property type="term" value="P:auxin-activated signaling pathway"/>
    <property type="evidence" value="ECO:0007669"/>
    <property type="project" value="UniProtKB-KW"/>
</dbReference>
<feature type="region of interest" description="Disordered" evidence="11">
    <location>
        <begin position="166"/>
        <end position="187"/>
    </location>
</feature>
<keyword evidence="7" id="KW-0418">Kinase</keyword>
<dbReference type="InterPro" id="IPR017441">
    <property type="entry name" value="Protein_kinase_ATP_BS"/>
</dbReference>
<evidence type="ECO:0000256" key="1">
    <source>
        <dbReference type="ARBA" id="ARBA00004496"/>
    </source>
</evidence>
<dbReference type="SUPFAM" id="SSF54277">
    <property type="entry name" value="CAD &amp; PB1 domains"/>
    <property type="match status" value="1"/>
</dbReference>
<dbReference type="SUPFAM" id="SSF56112">
    <property type="entry name" value="Protein kinase-like (PK-like)"/>
    <property type="match status" value="1"/>
</dbReference>
<feature type="region of interest" description="Disordered" evidence="11">
    <location>
        <begin position="1406"/>
        <end position="1427"/>
    </location>
</feature>
<protein>
    <submittedName>
        <fullName evidence="14">Uncharacterized protein LOC113853239 isoform X1</fullName>
    </submittedName>
</protein>
<evidence type="ECO:0000256" key="2">
    <source>
        <dbReference type="ARBA" id="ARBA00022490"/>
    </source>
</evidence>
<dbReference type="Pfam" id="PF07714">
    <property type="entry name" value="PK_Tyr_Ser-Thr"/>
    <property type="match status" value="1"/>
</dbReference>
<gene>
    <name evidence="14" type="primary">LOC113853239</name>
</gene>
<dbReference type="GO" id="GO:0005524">
    <property type="term" value="F:ATP binding"/>
    <property type="evidence" value="ECO:0007669"/>
    <property type="project" value="UniProtKB-UniRule"/>
</dbReference>
<dbReference type="OrthoDB" id="4062651at2759"/>
<dbReference type="CDD" id="cd06410">
    <property type="entry name" value="PB1_UP2"/>
    <property type="match status" value="1"/>
</dbReference>
<dbReference type="PANTHER" id="PTHR23257">
    <property type="entry name" value="SERINE-THREONINE PROTEIN KINASE"/>
    <property type="match status" value="1"/>
</dbReference>
<dbReference type="FunFam" id="1.10.510.10:FF:000142">
    <property type="entry name" value="Octicosapeptide/phox/Bem1p domain kinase superfamily protein"/>
    <property type="match status" value="1"/>
</dbReference>
<dbReference type="SMART" id="SM00220">
    <property type="entry name" value="S_TKc"/>
    <property type="match status" value="1"/>
</dbReference>
<dbReference type="GO" id="GO:0004674">
    <property type="term" value="F:protein serine/threonine kinase activity"/>
    <property type="evidence" value="ECO:0007669"/>
    <property type="project" value="UniProtKB-KW"/>
</dbReference>
<evidence type="ECO:0000256" key="10">
    <source>
        <dbReference type="PROSITE-ProRule" id="PRU10141"/>
    </source>
</evidence>
<dbReference type="InterPro" id="IPR008271">
    <property type="entry name" value="Ser/Thr_kinase_AS"/>
</dbReference>
<organism evidence="13 14">
    <name type="scientific">Abrus precatorius</name>
    <name type="common">Indian licorice</name>
    <name type="synonym">Glycine abrus</name>
    <dbReference type="NCBI Taxonomy" id="3816"/>
    <lineage>
        <taxon>Eukaryota</taxon>
        <taxon>Viridiplantae</taxon>
        <taxon>Streptophyta</taxon>
        <taxon>Embryophyta</taxon>
        <taxon>Tracheophyta</taxon>
        <taxon>Spermatophyta</taxon>
        <taxon>Magnoliopsida</taxon>
        <taxon>eudicotyledons</taxon>
        <taxon>Gunneridae</taxon>
        <taxon>Pentapetalae</taxon>
        <taxon>rosids</taxon>
        <taxon>fabids</taxon>
        <taxon>Fabales</taxon>
        <taxon>Fabaceae</taxon>
        <taxon>Papilionoideae</taxon>
        <taxon>50 kb inversion clade</taxon>
        <taxon>NPAAA clade</taxon>
        <taxon>indigoferoid/millettioid clade</taxon>
        <taxon>Abreae</taxon>
        <taxon>Abrus</taxon>
    </lineage>
</organism>
<proteinExistence type="predicted"/>
<evidence type="ECO:0000256" key="4">
    <source>
        <dbReference type="ARBA" id="ARBA00022553"/>
    </source>
</evidence>